<protein>
    <submittedName>
        <fullName evidence="2">Uncharacterized protein</fullName>
    </submittedName>
</protein>
<reference evidence="3" key="1">
    <citation type="submission" date="2023-06" db="EMBL/GenBank/DDBJ databases">
        <title>Identification and characterization of horizontal gene transfer across gut microbiota members of farm animals based on homology search.</title>
        <authorList>
            <person name="Zeman M."/>
            <person name="Kubasova T."/>
            <person name="Jahodarova E."/>
            <person name="Nykrynova M."/>
            <person name="Rychlik I."/>
        </authorList>
    </citation>
    <scope>NUCLEOTIDE SEQUENCE [LARGE SCALE GENOMIC DNA]</scope>
    <source>
        <strain evidence="3">ET341</strain>
    </source>
</reference>
<evidence type="ECO:0000256" key="1">
    <source>
        <dbReference type="SAM" id="Coils"/>
    </source>
</evidence>
<dbReference type="EMBL" id="JAUDCK010000013">
    <property type="protein sequence ID" value="MDM8195714.1"/>
    <property type="molecule type" value="Genomic_DNA"/>
</dbReference>
<sequence length="424" mass="51348">MKSFSTYLKLKEKWTIPQFIDSLFEVYDIQYDNLNLQQKRIVEDYFDIYQYPQDQSVVIHLYHRMEYIYNEKDGGLCIHNEGYQKGYRYIDYLLTHQLIQTSRIPISDSPIAIDMDHCQQVMQWLETYENLPIVYINYEQVVDPDYLARQLRGIAHVMYETSYDVSLWMKEHCQLIPQQSRVILYYLNHDYKAYRFFKKESQDQLQQRILHHLSLYLKQRRYGTSYDFHSLQKRYLEELKNHAQDYEEETVYQLDQEMEKLENEKIKYSELISQLENEVELLKMQNEMLEEQMSLQNQYGLLNKGDIQEYYQGEQKDILLNMLEDDVKKKTVGNLDMSILEDILQQNAKDGIREEYLNCILKALISSYDIYKLKSYGITIKDEKNKHPIAMFFDNPRYQSTLSSTPSDQNACRQIYRQFRKYFF</sequence>
<dbReference type="RefSeq" id="WP_289527568.1">
    <property type="nucleotide sequence ID" value="NZ_JAUDCK010000013.1"/>
</dbReference>
<keyword evidence="1" id="KW-0175">Coiled coil</keyword>
<name>A0ABT7UHU0_9FIRM</name>
<dbReference type="Proteomes" id="UP001529275">
    <property type="component" value="Unassembled WGS sequence"/>
</dbReference>
<evidence type="ECO:0000313" key="2">
    <source>
        <dbReference type="EMBL" id="MDM8195714.1"/>
    </source>
</evidence>
<organism evidence="2 3">
    <name type="scientific">Massilimicrobiota timonensis</name>
    <dbReference type="NCBI Taxonomy" id="1776392"/>
    <lineage>
        <taxon>Bacteria</taxon>
        <taxon>Bacillati</taxon>
        <taxon>Bacillota</taxon>
        <taxon>Erysipelotrichia</taxon>
        <taxon>Erysipelotrichales</taxon>
        <taxon>Erysipelotrichaceae</taxon>
        <taxon>Massilimicrobiota</taxon>
    </lineage>
</organism>
<reference evidence="2 3" key="2">
    <citation type="submission" date="2023-06" db="EMBL/GenBank/DDBJ databases">
        <authorList>
            <person name="Zeman M."/>
            <person name="Kubasova T."/>
            <person name="Jahodarova E."/>
            <person name="Nykrynova M."/>
            <person name="Rychlik I."/>
        </authorList>
    </citation>
    <scope>NUCLEOTIDE SEQUENCE [LARGE SCALE GENOMIC DNA]</scope>
    <source>
        <strain evidence="2 3">ET341</strain>
    </source>
</reference>
<proteinExistence type="predicted"/>
<comment type="caution">
    <text evidence="2">The sequence shown here is derived from an EMBL/GenBank/DDBJ whole genome shotgun (WGS) entry which is preliminary data.</text>
</comment>
<feature type="coiled-coil region" evidence="1">
    <location>
        <begin position="229"/>
        <end position="292"/>
    </location>
</feature>
<gene>
    <name evidence="2" type="ORF">QUV98_05225</name>
</gene>
<keyword evidence="3" id="KW-1185">Reference proteome</keyword>
<accession>A0ABT7UHU0</accession>
<evidence type="ECO:0000313" key="3">
    <source>
        <dbReference type="Proteomes" id="UP001529275"/>
    </source>
</evidence>